<comment type="caution">
    <text evidence="2">The sequence shown here is derived from an EMBL/GenBank/DDBJ whole genome shotgun (WGS) entry which is preliminary data.</text>
</comment>
<dbReference type="RefSeq" id="WP_022938280.1">
    <property type="nucleotide sequence ID" value="NZ_CABKRQ010000005.1"/>
</dbReference>
<organism evidence="2 3">
    <name type="scientific">Dielma fastidiosa</name>
    <dbReference type="NCBI Taxonomy" id="1034346"/>
    <lineage>
        <taxon>Bacteria</taxon>
        <taxon>Bacillati</taxon>
        <taxon>Bacillota</taxon>
        <taxon>Erysipelotrichia</taxon>
        <taxon>Erysipelotrichales</taxon>
        <taxon>Erysipelotrichaceae</taxon>
        <taxon>Dielma</taxon>
    </lineage>
</organism>
<keyword evidence="1" id="KW-0812">Transmembrane</keyword>
<dbReference type="AlphaFoldDB" id="A0A318KY87"/>
<evidence type="ECO:0000313" key="2">
    <source>
        <dbReference type="EMBL" id="PXX80606.1"/>
    </source>
</evidence>
<sequence length="289" mass="33527">MLIKNITKETNNFNTSLDVKKKHNHKYLKIVSLIIVICIAIYLFISKDTIIVSYKVIQCLNNGNVSEANSFYQNYDDKINDLTRYLIIESYNKNVEKDLKSAMYDFSSAIALSKNLNDSYFNLVGEYYVLGQNLNLDKNNQAFDFVSKMSDLRLGFKNNLFNLIYIASPYKDEISNNLSSILSNFAIKNYSSVKRELDNMNENIESCESYMYKSYPEYYKGASSNYNLLGITKEYFYNLSDMYTSAIKYNYQAFDDANNEAQTTNKTMQEILNNTSEFLSDLEILANMR</sequence>
<keyword evidence="1" id="KW-1133">Transmembrane helix</keyword>
<reference evidence="2 3" key="1">
    <citation type="submission" date="2018-05" db="EMBL/GenBank/DDBJ databases">
        <title>Genomic Encyclopedia of Type Strains, Phase IV (KMG-IV): sequencing the most valuable type-strain genomes for metagenomic binning, comparative biology and taxonomic classification.</title>
        <authorList>
            <person name="Goeker M."/>
        </authorList>
    </citation>
    <scope>NUCLEOTIDE SEQUENCE [LARGE SCALE GENOMIC DNA]</scope>
    <source>
        <strain evidence="2 3">JC118</strain>
    </source>
</reference>
<dbReference type="EMBL" id="QJKH01000003">
    <property type="protein sequence ID" value="PXX80606.1"/>
    <property type="molecule type" value="Genomic_DNA"/>
</dbReference>
<feature type="transmembrane region" description="Helical" evidence="1">
    <location>
        <begin position="27"/>
        <end position="45"/>
    </location>
</feature>
<dbReference type="STRING" id="1034346.GCA_000313565_01975"/>
<evidence type="ECO:0000256" key="1">
    <source>
        <dbReference type="SAM" id="Phobius"/>
    </source>
</evidence>
<evidence type="ECO:0000313" key="3">
    <source>
        <dbReference type="Proteomes" id="UP000247612"/>
    </source>
</evidence>
<keyword evidence="3" id="KW-1185">Reference proteome</keyword>
<accession>A0A318KY87</accession>
<protein>
    <submittedName>
        <fullName evidence="2">Uncharacterized protein</fullName>
    </submittedName>
</protein>
<proteinExistence type="predicted"/>
<keyword evidence="1" id="KW-0472">Membrane</keyword>
<gene>
    <name evidence="2" type="ORF">DES51_103202</name>
</gene>
<name>A0A318KY87_9FIRM</name>
<dbReference type="Proteomes" id="UP000247612">
    <property type="component" value="Unassembled WGS sequence"/>
</dbReference>